<dbReference type="PANTHER" id="PTHR35333:SF3">
    <property type="entry name" value="BETA-LACTAMASE-TYPE TRANSPEPTIDASE FOLD CONTAINING PROTEIN"/>
    <property type="match status" value="1"/>
</dbReference>
<dbReference type="Gene3D" id="3.40.710.10">
    <property type="entry name" value="DD-peptidase/beta-lactamase superfamily"/>
    <property type="match status" value="1"/>
</dbReference>
<dbReference type="InterPro" id="IPR045155">
    <property type="entry name" value="Beta-lactam_cat"/>
</dbReference>
<evidence type="ECO:0000313" key="7">
    <source>
        <dbReference type="Proteomes" id="UP001302249"/>
    </source>
</evidence>
<dbReference type="Pfam" id="PF13354">
    <property type="entry name" value="Beta-lactamase2"/>
    <property type="match status" value="1"/>
</dbReference>
<dbReference type="EC" id="3.5.2.6" evidence="3"/>
<gene>
    <name evidence="6" type="ORF">RPR59_00870</name>
</gene>
<accession>A0ABZ0BC18</accession>
<feature type="region of interest" description="Disordered" evidence="4">
    <location>
        <begin position="38"/>
        <end position="59"/>
    </location>
</feature>
<dbReference type="EMBL" id="CP135076">
    <property type="protein sequence ID" value="WNO53844.1"/>
    <property type="molecule type" value="Genomic_DNA"/>
</dbReference>
<sequence>MIVFHTIKTRARAVALMALAPAILVGCGVHVVPQGVRTASAPPPQASTVAVPVPPPAPKPKPAPAALVATVHSLARNFDGIAGIAVESIDDGWQVSANGDRHMPQQSVSKMWVAMTILDLRDQGKLRFDEPITITKRDLTLFHQPVAGLLKDGHYSTTIGKLLHRALTTSDNTANDRLLWRAGGPEAVRAFIAKRHLGEIRFGPGERLLQSRTAGLTWHQKYSLGRNFYEARAALPTDVRRDAFNSYIADPPDGAAPKAVADALARLKKGELLSAGSTSWLITTMQESHTGPNRLRGAVPGGWLFGHKTGTGQDFGGRTAGYNDVGILTAPDGKSYSVAVMIGDTSRTIPQRWELMHAVVKSIVANHDG</sequence>
<keyword evidence="6" id="KW-0378">Hydrolase</keyword>
<evidence type="ECO:0000256" key="1">
    <source>
        <dbReference type="ARBA" id="ARBA00001526"/>
    </source>
</evidence>
<dbReference type="Proteomes" id="UP001302249">
    <property type="component" value="Chromosome"/>
</dbReference>
<keyword evidence="7" id="KW-1185">Reference proteome</keyword>
<dbReference type="PANTHER" id="PTHR35333">
    <property type="entry name" value="BETA-LACTAMASE"/>
    <property type="match status" value="1"/>
</dbReference>
<dbReference type="InterPro" id="IPR012338">
    <property type="entry name" value="Beta-lactam/transpept-like"/>
</dbReference>
<protein>
    <recommendedName>
        <fullName evidence="3">beta-lactamase</fullName>
        <ecNumber evidence="3">3.5.2.6</ecNumber>
    </recommendedName>
</protein>
<reference evidence="6 7" key="1">
    <citation type="submission" date="2023-09" db="EMBL/GenBank/DDBJ databases">
        <authorList>
            <person name="Rey-Velasco X."/>
        </authorList>
    </citation>
    <scope>NUCLEOTIDE SEQUENCE [LARGE SCALE GENOMIC DNA]</scope>
    <source>
        <strain evidence="6 7">W311</strain>
    </source>
</reference>
<evidence type="ECO:0000256" key="2">
    <source>
        <dbReference type="ARBA" id="ARBA00009009"/>
    </source>
</evidence>
<evidence type="ECO:0000256" key="4">
    <source>
        <dbReference type="SAM" id="MobiDB-lite"/>
    </source>
</evidence>
<evidence type="ECO:0000259" key="5">
    <source>
        <dbReference type="Pfam" id="PF13354"/>
    </source>
</evidence>
<dbReference type="SUPFAM" id="SSF56601">
    <property type="entry name" value="beta-lactamase/transpeptidase-like"/>
    <property type="match status" value="1"/>
</dbReference>
<proteinExistence type="inferred from homology"/>
<name>A0ABZ0BC18_9SPHN</name>
<dbReference type="RefSeq" id="WP_313915699.1">
    <property type="nucleotide sequence ID" value="NZ_CP135076.1"/>
</dbReference>
<dbReference type="InterPro" id="IPR000871">
    <property type="entry name" value="Beta-lactam_class-A"/>
</dbReference>
<dbReference type="GO" id="GO:0016787">
    <property type="term" value="F:hydrolase activity"/>
    <property type="evidence" value="ECO:0007669"/>
    <property type="project" value="UniProtKB-KW"/>
</dbReference>
<feature type="domain" description="Beta-lactamase class A catalytic" evidence="5">
    <location>
        <begin position="83"/>
        <end position="341"/>
    </location>
</feature>
<evidence type="ECO:0000313" key="6">
    <source>
        <dbReference type="EMBL" id="WNO53844.1"/>
    </source>
</evidence>
<comment type="similarity">
    <text evidence="2">Belongs to the class-A beta-lactamase family.</text>
</comment>
<organism evidence="6 7">
    <name type="scientific">Stakelama saccharophila</name>
    <dbReference type="NCBI Taxonomy" id="3075605"/>
    <lineage>
        <taxon>Bacteria</taxon>
        <taxon>Pseudomonadati</taxon>
        <taxon>Pseudomonadota</taxon>
        <taxon>Alphaproteobacteria</taxon>
        <taxon>Sphingomonadales</taxon>
        <taxon>Sphingomonadaceae</taxon>
        <taxon>Stakelama</taxon>
    </lineage>
</organism>
<evidence type="ECO:0000256" key="3">
    <source>
        <dbReference type="ARBA" id="ARBA00012865"/>
    </source>
</evidence>
<comment type="catalytic activity">
    <reaction evidence="1">
        <text>a beta-lactam + H2O = a substituted beta-amino acid</text>
        <dbReference type="Rhea" id="RHEA:20401"/>
        <dbReference type="ChEBI" id="CHEBI:15377"/>
        <dbReference type="ChEBI" id="CHEBI:35627"/>
        <dbReference type="ChEBI" id="CHEBI:140347"/>
        <dbReference type="EC" id="3.5.2.6"/>
    </reaction>
</comment>